<dbReference type="RefSeq" id="WP_144592165.1">
    <property type="nucleotide sequence ID" value="NZ_VJWX01000434.1"/>
</dbReference>
<reference evidence="1 2" key="1">
    <citation type="submission" date="2019-07" db="EMBL/GenBank/DDBJ databases">
        <authorList>
            <person name="Duangmal K."/>
            <person name="Teo W.F.A."/>
        </authorList>
    </citation>
    <scope>NUCLEOTIDE SEQUENCE [LARGE SCALE GENOMIC DNA]</scope>
    <source>
        <strain evidence="1 2">TBRC 6029</strain>
    </source>
</reference>
<dbReference type="Proteomes" id="UP000320011">
    <property type="component" value="Unassembled WGS sequence"/>
</dbReference>
<comment type="caution">
    <text evidence="1">The sequence shown here is derived from an EMBL/GenBank/DDBJ whole genome shotgun (WGS) entry which is preliminary data.</text>
</comment>
<dbReference type="EMBL" id="VJWX01000434">
    <property type="protein sequence ID" value="TVT29970.1"/>
    <property type="molecule type" value="Genomic_DNA"/>
</dbReference>
<name>A0A558B0D5_9PSEU</name>
<organism evidence="1 2">
    <name type="scientific">Amycolatopsis rhizosphaerae</name>
    <dbReference type="NCBI Taxonomy" id="2053003"/>
    <lineage>
        <taxon>Bacteria</taxon>
        <taxon>Bacillati</taxon>
        <taxon>Actinomycetota</taxon>
        <taxon>Actinomycetes</taxon>
        <taxon>Pseudonocardiales</taxon>
        <taxon>Pseudonocardiaceae</taxon>
        <taxon>Amycolatopsis</taxon>
    </lineage>
</organism>
<evidence type="ECO:0000313" key="1">
    <source>
        <dbReference type="EMBL" id="TVT29970.1"/>
    </source>
</evidence>
<gene>
    <name evidence="1" type="ORF">FNH05_29730</name>
</gene>
<proteinExistence type="predicted"/>
<evidence type="ECO:0008006" key="3">
    <source>
        <dbReference type="Google" id="ProtNLM"/>
    </source>
</evidence>
<keyword evidence="2" id="KW-1185">Reference proteome</keyword>
<sequence length="132" mass="14280">MAPPESIKGIPGAMHQCASDLWEVVANTPIPSDLKGWSEVTCTVGLNGHEELVKAANDSTKKLYEFITQLNEAATALSTVAHDAATKYDSADLENKNALKDAFEQFTKDSFAKMTGDGLPPILPELDYHSDQ</sequence>
<dbReference type="OrthoDB" id="3629187at2"/>
<dbReference type="AlphaFoldDB" id="A0A558B0D5"/>
<evidence type="ECO:0000313" key="2">
    <source>
        <dbReference type="Proteomes" id="UP000320011"/>
    </source>
</evidence>
<protein>
    <recommendedName>
        <fullName evidence="3">ESX-1 secretion-associated protein</fullName>
    </recommendedName>
</protein>
<accession>A0A558B0D5</accession>
<reference evidence="1 2" key="2">
    <citation type="submission" date="2019-08" db="EMBL/GenBank/DDBJ databases">
        <title>Amycolatopsis acidicola sp. nov., isolated from peat swamp forest soil.</title>
        <authorList>
            <person name="Srisuk N."/>
        </authorList>
    </citation>
    <scope>NUCLEOTIDE SEQUENCE [LARGE SCALE GENOMIC DNA]</scope>
    <source>
        <strain evidence="1 2">TBRC 6029</strain>
    </source>
</reference>